<dbReference type="Proteomes" id="UP001345013">
    <property type="component" value="Unassembled WGS sequence"/>
</dbReference>
<dbReference type="SUPFAM" id="SSF53474">
    <property type="entry name" value="alpha/beta-Hydrolases"/>
    <property type="match status" value="1"/>
</dbReference>
<dbReference type="InterPro" id="IPR029058">
    <property type="entry name" value="AB_hydrolase_fold"/>
</dbReference>
<evidence type="ECO:0000313" key="3">
    <source>
        <dbReference type="EMBL" id="KAK5097780.1"/>
    </source>
</evidence>
<name>A0ABR0KKL9_9EURO</name>
<feature type="domain" description="Alpha/beta hydrolase fold-3" evidence="2">
    <location>
        <begin position="55"/>
        <end position="264"/>
    </location>
</feature>
<reference evidence="3 4" key="1">
    <citation type="submission" date="2023-08" db="EMBL/GenBank/DDBJ databases">
        <title>Black Yeasts Isolated from many extreme environments.</title>
        <authorList>
            <person name="Coleine C."/>
            <person name="Stajich J.E."/>
            <person name="Selbmann L."/>
        </authorList>
    </citation>
    <scope>NUCLEOTIDE SEQUENCE [LARGE SCALE GENOMIC DNA]</scope>
    <source>
        <strain evidence="3 4">CCFEE 5885</strain>
    </source>
</reference>
<gene>
    <name evidence="3" type="ORF">LTR24_002036</name>
</gene>
<dbReference type="InterPro" id="IPR013094">
    <property type="entry name" value="AB_hydrolase_3"/>
</dbReference>
<sequence length="310" mass="34008">MSIEQIQWLSPSFIDSYKSWCKKQSLNPDIVDIPNTTPQTQGFWIGSKMTAKYTMVFYHGGGFMAPGSPNHIDLLFRMVKWSNNNLAIFCVAYTLSPAGVYPTAIHQSVEGLRYILDLAGHAPGTTLIGGDSAGGNLVLAVISHISGHPHPQSDIVKPLNLSAPLKGALAIAPWTSSDNRKYPSMDAHRSRDIVNTTCAQYWIEAYKGRGKNIPDDEWICAALAPPEWWKDVKCEHMLAAGGEQEGLIDAITDWAAKYKQGAGADKIKLVVGVREVHDAPLNSLGEAKLDELGEKSQEGAIRKWVREELV</sequence>
<dbReference type="InterPro" id="IPR050300">
    <property type="entry name" value="GDXG_lipolytic_enzyme"/>
</dbReference>
<dbReference type="EMBL" id="JAVRRG010000016">
    <property type="protein sequence ID" value="KAK5097780.1"/>
    <property type="molecule type" value="Genomic_DNA"/>
</dbReference>
<comment type="caution">
    <text evidence="3">The sequence shown here is derived from an EMBL/GenBank/DDBJ whole genome shotgun (WGS) entry which is preliminary data.</text>
</comment>
<dbReference type="Pfam" id="PF07859">
    <property type="entry name" value="Abhydrolase_3"/>
    <property type="match status" value="1"/>
</dbReference>
<proteinExistence type="predicted"/>
<dbReference type="Gene3D" id="3.40.50.1820">
    <property type="entry name" value="alpha/beta hydrolase"/>
    <property type="match status" value="1"/>
</dbReference>
<keyword evidence="4" id="KW-1185">Reference proteome</keyword>
<protein>
    <recommendedName>
        <fullName evidence="2">Alpha/beta hydrolase fold-3 domain-containing protein</fullName>
    </recommendedName>
</protein>
<keyword evidence="1" id="KW-0378">Hydrolase</keyword>
<organism evidence="3 4">
    <name type="scientific">Lithohypha guttulata</name>
    <dbReference type="NCBI Taxonomy" id="1690604"/>
    <lineage>
        <taxon>Eukaryota</taxon>
        <taxon>Fungi</taxon>
        <taxon>Dikarya</taxon>
        <taxon>Ascomycota</taxon>
        <taxon>Pezizomycotina</taxon>
        <taxon>Eurotiomycetes</taxon>
        <taxon>Chaetothyriomycetidae</taxon>
        <taxon>Chaetothyriales</taxon>
        <taxon>Trichomeriaceae</taxon>
        <taxon>Lithohypha</taxon>
    </lineage>
</organism>
<evidence type="ECO:0000256" key="1">
    <source>
        <dbReference type="ARBA" id="ARBA00022801"/>
    </source>
</evidence>
<evidence type="ECO:0000313" key="4">
    <source>
        <dbReference type="Proteomes" id="UP001345013"/>
    </source>
</evidence>
<evidence type="ECO:0000259" key="2">
    <source>
        <dbReference type="Pfam" id="PF07859"/>
    </source>
</evidence>
<accession>A0ABR0KKL9</accession>
<dbReference type="PANTHER" id="PTHR48081">
    <property type="entry name" value="AB HYDROLASE SUPERFAMILY PROTEIN C4A8.06C"/>
    <property type="match status" value="1"/>
</dbReference>
<dbReference type="PANTHER" id="PTHR48081:SF31">
    <property type="entry name" value="STERYL ACETYL HYDROLASE MUG81-RELATED"/>
    <property type="match status" value="1"/>
</dbReference>